<evidence type="ECO:0000256" key="1">
    <source>
        <dbReference type="SAM" id="MobiDB-lite"/>
    </source>
</evidence>
<gene>
    <name evidence="2" type="ORF">PXEA_LOCUS28099</name>
</gene>
<dbReference type="EMBL" id="CAAALY010248106">
    <property type="protein sequence ID" value="VEL34659.1"/>
    <property type="molecule type" value="Genomic_DNA"/>
</dbReference>
<proteinExistence type="predicted"/>
<feature type="region of interest" description="Disordered" evidence="1">
    <location>
        <begin position="64"/>
        <end position="85"/>
    </location>
</feature>
<comment type="caution">
    <text evidence="2">The sequence shown here is derived from an EMBL/GenBank/DDBJ whole genome shotgun (WGS) entry which is preliminary data.</text>
</comment>
<dbReference type="Proteomes" id="UP000784294">
    <property type="component" value="Unassembled WGS sequence"/>
</dbReference>
<evidence type="ECO:0000313" key="3">
    <source>
        <dbReference type="Proteomes" id="UP000784294"/>
    </source>
</evidence>
<organism evidence="2 3">
    <name type="scientific">Protopolystoma xenopodis</name>
    <dbReference type="NCBI Taxonomy" id="117903"/>
    <lineage>
        <taxon>Eukaryota</taxon>
        <taxon>Metazoa</taxon>
        <taxon>Spiralia</taxon>
        <taxon>Lophotrochozoa</taxon>
        <taxon>Platyhelminthes</taxon>
        <taxon>Monogenea</taxon>
        <taxon>Polyopisthocotylea</taxon>
        <taxon>Polystomatidea</taxon>
        <taxon>Polystomatidae</taxon>
        <taxon>Protopolystoma</taxon>
    </lineage>
</organism>
<reference evidence="2" key="1">
    <citation type="submission" date="2018-11" db="EMBL/GenBank/DDBJ databases">
        <authorList>
            <consortium name="Pathogen Informatics"/>
        </authorList>
    </citation>
    <scope>NUCLEOTIDE SEQUENCE</scope>
</reference>
<feature type="region of interest" description="Disordered" evidence="1">
    <location>
        <begin position="21"/>
        <end position="44"/>
    </location>
</feature>
<feature type="compositionally biased region" description="Polar residues" evidence="1">
    <location>
        <begin position="21"/>
        <end position="34"/>
    </location>
</feature>
<evidence type="ECO:0000313" key="2">
    <source>
        <dbReference type="EMBL" id="VEL34659.1"/>
    </source>
</evidence>
<name>A0A3S5B2H2_9PLAT</name>
<dbReference type="AlphaFoldDB" id="A0A3S5B2H2"/>
<protein>
    <submittedName>
        <fullName evidence="2">Uncharacterized protein</fullName>
    </submittedName>
</protein>
<keyword evidence="3" id="KW-1185">Reference proteome</keyword>
<accession>A0A3S5B2H2</accession>
<sequence>MEYHVRGSPVMRPVHFKLPSSQRYAGSNSATRLKQNSRGRFSRRGTWYTRIGRSAKDFPHITQSRHCQWAPPPPPSNVPVSFSLE</sequence>